<dbReference type="InterPro" id="IPR013216">
    <property type="entry name" value="Methyltransf_11"/>
</dbReference>
<dbReference type="RefSeq" id="WP_236889786.1">
    <property type="nucleotide sequence ID" value="NZ_AP024488.1"/>
</dbReference>
<keyword evidence="3" id="KW-1185">Reference proteome</keyword>
<dbReference type="PANTHER" id="PTHR43861:SF1">
    <property type="entry name" value="TRANS-ACONITATE 2-METHYLTRANSFERASE"/>
    <property type="match status" value="1"/>
</dbReference>
<dbReference type="Proteomes" id="UP001320148">
    <property type="component" value="Chromosome"/>
</dbReference>
<dbReference type="InterPro" id="IPR036390">
    <property type="entry name" value="WH_DNA-bd_sf"/>
</dbReference>
<dbReference type="SMART" id="SM00418">
    <property type="entry name" value="HTH_ARSR"/>
    <property type="match status" value="1"/>
</dbReference>
<dbReference type="SUPFAM" id="SSF53335">
    <property type="entry name" value="S-adenosyl-L-methionine-dependent methyltransferases"/>
    <property type="match status" value="1"/>
</dbReference>
<organism evidence="2 3">
    <name type="scientific">Desulfoluna limicola</name>
    <dbReference type="NCBI Taxonomy" id="2810562"/>
    <lineage>
        <taxon>Bacteria</taxon>
        <taxon>Pseudomonadati</taxon>
        <taxon>Thermodesulfobacteriota</taxon>
        <taxon>Desulfobacteria</taxon>
        <taxon>Desulfobacterales</taxon>
        <taxon>Desulfolunaceae</taxon>
        <taxon>Desulfoluna</taxon>
    </lineage>
</organism>
<gene>
    <name evidence="2" type="ORF">DSLASN_40180</name>
</gene>
<dbReference type="PANTHER" id="PTHR43861">
    <property type="entry name" value="TRANS-ACONITATE 2-METHYLTRANSFERASE-RELATED"/>
    <property type="match status" value="1"/>
</dbReference>
<evidence type="ECO:0000259" key="1">
    <source>
        <dbReference type="PROSITE" id="PS50987"/>
    </source>
</evidence>
<dbReference type="EMBL" id="AP024488">
    <property type="protein sequence ID" value="BCS98386.1"/>
    <property type="molecule type" value="Genomic_DNA"/>
</dbReference>
<feature type="domain" description="HTH arsR-type" evidence="1">
    <location>
        <begin position="1"/>
        <end position="98"/>
    </location>
</feature>
<name>A0ABN6F9A6_9BACT</name>
<dbReference type="InterPro" id="IPR029063">
    <property type="entry name" value="SAM-dependent_MTases_sf"/>
</dbReference>
<evidence type="ECO:0000313" key="2">
    <source>
        <dbReference type="EMBL" id="BCS98386.1"/>
    </source>
</evidence>
<dbReference type="CDD" id="cd02440">
    <property type="entry name" value="AdoMet_MTases"/>
    <property type="match status" value="1"/>
</dbReference>
<evidence type="ECO:0000313" key="3">
    <source>
        <dbReference type="Proteomes" id="UP001320148"/>
    </source>
</evidence>
<dbReference type="InterPro" id="IPR011991">
    <property type="entry name" value="ArsR-like_HTH"/>
</dbReference>
<proteinExistence type="predicted"/>
<dbReference type="InterPro" id="IPR036388">
    <property type="entry name" value="WH-like_DNA-bd_sf"/>
</dbReference>
<dbReference type="CDD" id="cd00090">
    <property type="entry name" value="HTH_ARSR"/>
    <property type="match status" value="1"/>
</dbReference>
<protein>
    <submittedName>
        <fullName evidence="2">Transcriptional regulator</fullName>
    </submittedName>
</protein>
<sequence>MKEMASLLRIVADETRLRVLRLLSETPLNVTELTTILGLAQSGISKQVGTLKKAGLVRERREGLKTFYRLSEESEVPEEGRPLWALLMERVRTAEDSRHDLVRLAETLEKREGAAPGLHERLLAPGESWHAWSRMLMTLLPPMERAVDLGCGSGILAAELARVCDEVVGVDISSQALSAARAHAERVGLANVRFIEGDMTTLDLPDGCCDVAVLSQTLHHLPDPMTGLKVAARLLKPGGRLILMELLPHDEAWVTEKLGHLHLGFSATDLESMMEQAGFKITSLETLPPLRGERFRAVQGCAVWGERDVPPAAR</sequence>
<dbReference type="PRINTS" id="PR00778">
    <property type="entry name" value="HTHARSR"/>
</dbReference>
<dbReference type="Pfam" id="PF01022">
    <property type="entry name" value="HTH_5"/>
    <property type="match status" value="1"/>
</dbReference>
<dbReference type="PROSITE" id="PS50987">
    <property type="entry name" value="HTH_ARSR_2"/>
    <property type="match status" value="1"/>
</dbReference>
<dbReference type="Pfam" id="PF08241">
    <property type="entry name" value="Methyltransf_11"/>
    <property type="match status" value="1"/>
</dbReference>
<dbReference type="NCBIfam" id="NF033788">
    <property type="entry name" value="HTH_metalloreg"/>
    <property type="match status" value="1"/>
</dbReference>
<dbReference type="Gene3D" id="1.10.10.10">
    <property type="entry name" value="Winged helix-like DNA-binding domain superfamily/Winged helix DNA-binding domain"/>
    <property type="match status" value="1"/>
</dbReference>
<dbReference type="InterPro" id="IPR001845">
    <property type="entry name" value="HTH_ArsR_DNA-bd_dom"/>
</dbReference>
<dbReference type="Gene3D" id="3.40.50.150">
    <property type="entry name" value="Vaccinia Virus protein VP39"/>
    <property type="match status" value="1"/>
</dbReference>
<reference evidence="2 3" key="1">
    <citation type="submission" date="2021-02" db="EMBL/GenBank/DDBJ databases">
        <title>Complete genome of Desulfoluna sp. strain ASN36.</title>
        <authorList>
            <person name="Takahashi A."/>
            <person name="Kojima H."/>
            <person name="Fukui M."/>
        </authorList>
    </citation>
    <scope>NUCLEOTIDE SEQUENCE [LARGE SCALE GENOMIC DNA]</scope>
    <source>
        <strain evidence="2 3">ASN36</strain>
    </source>
</reference>
<dbReference type="SUPFAM" id="SSF46785">
    <property type="entry name" value="Winged helix' DNA-binding domain"/>
    <property type="match status" value="1"/>
</dbReference>
<accession>A0ABN6F9A6</accession>